<evidence type="ECO:0000313" key="2">
    <source>
        <dbReference type="Proteomes" id="UP001501509"/>
    </source>
</evidence>
<organism evidence="1 2">
    <name type="scientific">Actinomadura fulvescens</name>
    <dbReference type="NCBI Taxonomy" id="46160"/>
    <lineage>
        <taxon>Bacteria</taxon>
        <taxon>Bacillati</taxon>
        <taxon>Actinomycetota</taxon>
        <taxon>Actinomycetes</taxon>
        <taxon>Streptosporangiales</taxon>
        <taxon>Thermomonosporaceae</taxon>
        <taxon>Actinomadura</taxon>
    </lineage>
</organism>
<dbReference type="RefSeq" id="WP_344547017.1">
    <property type="nucleotide sequence ID" value="NZ_BAAATD010000012.1"/>
</dbReference>
<keyword evidence="2" id="KW-1185">Reference proteome</keyword>
<dbReference type="Proteomes" id="UP001501509">
    <property type="component" value="Unassembled WGS sequence"/>
</dbReference>
<reference evidence="1 2" key="1">
    <citation type="journal article" date="2019" name="Int. J. Syst. Evol. Microbiol.">
        <title>The Global Catalogue of Microorganisms (GCM) 10K type strain sequencing project: providing services to taxonomists for standard genome sequencing and annotation.</title>
        <authorList>
            <consortium name="The Broad Institute Genomics Platform"/>
            <consortium name="The Broad Institute Genome Sequencing Center for Infectious Disease"/>
            <person name="Wu L."/>
            <person name="Ma J."/>
        </authorList>
    </citation>
    <scope>NUCLEOTIDE SEQUENCE [LARGE SCALE GENOMIC DNA]</scope>
    <source>
        <strain evidence="1 2">JCM 6833</strain>
    </source>
</reference>
<gene>
    <name evidence="1" type="ORF">GCM10010411_72580</name>
</gene>
<evidence type="ECO:0000313" key="1">
    <source>
        <dbReference type="EMBL" id="GAA2625398.1"/>
    </source>
</evidence>
<proteinExistence type="predicted"/>
<comment type="caution">
    <text evidence="1">The sequence shown here is derived from an EMBL/GenBank/DDBJ whole genome shotgun (WGS) entry which is preliminary data.</text>
</comment>
<name>A0ABN3QGL1_9ACTN</name>
<dbReference type="EMBL" id="BAAATD010000012">
    <property type="protein sequence ID" value="GAA2625398.1"/>
    <property type="molecule type" value="Genomic_DNA"/>
</dbReference>
<accession>A0ABN3QGL1</accession>
<protein>
    <submittedName>
        <fullName evidence="1">Uncharacterized protein</fullName>
    </submittedName>
</protein>
<sequence length="94" mass="10908">MDELKNIIFTSTANKLRIVLRDALNNQIDIVENEEVCLVYDRQLTLSEGLTWGDMIAWWRVRGKFPKRWERTLVPPVGRADWQAGEPGWRGLPG</sequence>